<sequence length="145" mass="15967">MSDMSAQYGDYGIAANAAIRKRKQESIANQQSAFLGQLRGSRAITDINEKYTKGFQPLVSSFGRRGLGGANVKSGIRTSGLEEYAKSLQKDLGRETENQNMDSNNLIQNETNQQAGLDDYLAQLRLEKSRNIINTAVDVKSLGNY</sequence>
<gene>
    <name evidence="1" type="ORF">UFOVP923_8</name>
</gene>
<accession>A0A6J5PRB0</accession>
<protein>
    <submittedName>
        <fullName evidence="1">Uncharacterized protein</fullName>
    </submittedName>
</protein>
<organism evidence="1">
    <name type="scientific">uncultured Caudovirales phage</name>
    <dbReference type="NCBI Taxonomy" id="2100421"/>
    <lineage>
        <taxon>Viruses</taxon>
        <taxon>Duplodnaviria</taxon>
        <taxon>Heunggongvirae</taxon>
        <taxon>Uroviricota</taxon>
        <taxon>Caudoviricetes</taxon>
        <taxon>Peduoviridae</taxon>
        <taxon>Maltschvirus</taxon>
        <taxon>Maltschvirus maltsch</taxon>
    </lineage>
</organism>
<name>A0A6J5PRB0_9CAUD</name>
<evidence type="ECO:0000313" key="1">
    <source>
        <dbReference type="EMBL" id="CAB4171568.1"/>
    </source>
</evidence>
<reference evidence="1" key="1">
    <citation type="submission" date="2020-05" db="EMBL/GenBank/DDBJ databases">
        <authorList>
            <person name="Chiriac C."/>
            <person name="Salcher M."/>
            <person name="Ghai R."/>
            <person name="Kavagutti S V."/>
        </authorList>
    </citation>
    <scope>NUCLEOTIDE SEQUENCE</scope>
</reference>
<proteinExistence type="predicted"/>
<dbReference type="EMBL" id="LR796877">
    <property type="protein sequence ID" value="CAB4171568.1"/>
    <property type="molecule type" value="Genomic_DNA"/>
</dbReference>